<evidence type="ECO:0000256" key="4">
    <source>
        <dbReference type="ARBA" id="ARBA00022490"/>
    </source>
</evidence>
<keyword evidence="6" id="KW-0227">DNA damage</keyword>
<dbReference type="Gene3D" id="1.25.10.10">
    <property type="entry name" value="Leucine-rich Repeat Variant"/>
    <property type="match status" value="1"/>
</dbReference>
<comment type="caution">
    <text evidence="14">The sequence shown here is derived from an EMBL/GenBank/DDBJ whole genome shotgun (WGS) entry which is preliminary data.</text>
</comment>
<evidence type="ECO:0000256" key="7">
    <source>
        <dbReference type="ARBA" id="ARBA00023204"/>
    </source>
</evidence>
<dbReference type="InterPro" id="IPR055455">
    <property type="entry name" value="HEAT_PSME4"/>
</dbReference>
<evidence type="ECO:0000256" key="3">
    <source>
        <dbReference type="ARBA" id="ARBA00005739"/>
    </source>
</evidence>
<evidence type="ECO:0000259" key="13">
    <source>
        <dbReference type="Pfam" id="PF23096"/>
    </source>
</evidence>
<feature type="coiled-coil region" evidence="9">
    <location>
        <begin position="1603"/>
        <end position="1630"/>
    </location>
</feature>
<gene>
    <name evidence="14" type="ORF">ODALV1_LOCUS11359</name>
</gene>
<dbReference type="Proteomes" id="UP001642540">
    <property type="component" value="Unassembled WGS sequence"/>
</dbReference>
<keyword evidence="9" id="KW-0175">Coiled coil</keyword>
<dbReference type="Pfam" id="PF23096">
    <property type="entry name" value="HEAT_PSME4"/>
    <property type="match status" value="1"/>
</dbReference>
<evidence type="ECO:0000256" key="5">
    <source>
        <dbReference type="ARBA" id="ARBA00022737"/>
    </source>
</evidence>
<evidence type="ECO:0000256" key="10">
    <source>
        <dbReference type="SAM" id="SignalP"/>
    </source>
</evidence>
<evidence type="ECO:0000259" key="12">
    <source>
        <dbReference type="Pfam" id="PF16507"/>
    </source>
</evidence>
<evidence type="ECO:0000256" key="2">
    <source>
        <dbReference type="ARBA" id="ARBA00004496"/>
    </source>
</evidence>
<feature type="chain" id="PRO_5046965602" description="Proteasome activator complex subunit 4" evidence="10">
    <location>
        <begin position="20"/>
        <end position="1900"/>
    </location>
</feature>
<keyword evidence="4" id="KW-0963">Cytoplasm</keyword>
<dbReference type="PANTHER" id="PTHR32170:SF3">
    <property type="entry name" value="PROTEASOME ACTIVATOR COMPLEX SUBUNIT 4"/>
    <property type="match status" value="1"/>
</dbReference>
<reference evidence="14 15" key="1">
    <citation type="submission" date="2024-08" db="EMBL/GenBank/DDBJ databases">
        <authorList>
            <person name="Cucini C."/>
            <person name="Frati F."/>
        </authorList>
    </citation>
    <scope>NUCLEOTIDE SEQUENCE [LARGE SCALE GENOMIC DNA]</scope>
</reference>
<keyword evidence="5" id="KW-0677">Repeat</keyword>
<proteinExistence type="inferred from homology"/>
<dbReference type="InterPro" id="IPR032430">
    <property type="entry name" value="Blm10_mid"/>
</dbReference>
<sequence length="1900" mass="218077">MQTSFVTLVFVMVLSGNEGQEQCSHYGVGVANNGSPITTSQVQVEGVISCTAGLKFSTPTVGTMIDEGMDVLDDDPSSELIEINGSDDPMDGSSSSVPPMKFQKESTFMKLLPYYEELQGETDELLDKTIRNLTKVVLCHDFQVGGILYTKCLWTYIYLYGRKFTKEQHIKLINLYLEFLTMKTCPLNIISNVADILNMLLKKPELLTRDDITIPWKPLYETLDRCVFHRKYTLSFKASAKIENMLKETIRLCNVYFEKGAHAEVIAEFRPALCPTSAKMVFGLEMMKHFLPFLDPDAEEDINKLIADLLEYCSSWNNHPAWEWTAMGVFATAAWNMPGSFDWTPHLPVIYTRLMKNLELPVHFKGDSKTTAPHTSVKSFDTCSAARLIIATLGNNPAAIRYLKNFLKSLETYYNPSNHGKWSVPLGALLNDLVNAFCLRVKKERYQDNSKRWWYRCPEDKKLTNEEIDAFVKMTSYIVLDFYLDINMCGLVMKNLAAIRPQIIIPAVMEKYSGIVETVTEPRKYMIALRWVTIVLLPMISSRKEEEGYDGRHLVLPFAMSLLPAIDPNDMFKTLSALGCLHGIVMYLPFVDCTSLASEVQDEDEKELCLATACLEDFTLQIVERVLSLIENRTLENTRMADNRTLQNVLSNEDQSLDKFLWSVFHRIANQSSTAICEAVSSKLVRFALSSTLETEVSGKLFAGIVQSVAVVRPDSILPKLIPSLCSSIESLISEEILDDEELDKALLFQLLLLSTVIETRGTELLKYRSHIESMLSAALKLNGKKAYGFTSKIITRCLQSLVFIYPTETRISEANYDDPKYLAIKDWGKSVDPKTVKPSWHIPTMEELEWARELFLKIFVEYSSKFDFIVDATEENEEFNKRLLKYMQILLAAYDGTNTLFKFWDQTPVQCEDSVADLTPDTIKFGLPEFEIKLPNSNEEISYKYYQIYLAVSKYLEKFKADDTDAFIALMKGFDSLLLPNVESDKRCFPFSNTSTSSVMFNTLNPKKKWTRASLINKAYDLHIKRVRSATCTTWTHSHVEILRCLFKLCINPYAKVRLNAQTRFFRVLDSFGGLISRCIKDFFIEKLQEGVPHDEYKGTLYTIVGRSVSPMIQNRWQDIYDLWTAILKSPFSEKNSIIVMMERVKHLVTQCFIYYPLQQVVPNNSKLYQYARELVSKEELEKMGDLVPVDTSQNCQHYANLLKDLLQVGSNGNSHWRKQVLAADMLSVLVMQEEGIHITRDFVDFFFKSLVSDHIELRRSSMMTLSWLLTLFKRFYPSITINMKKDLEIVEGESLHSILQYCSKPDSNNENPKKYKIAGLTNGHSSELYVHKIHYGYEALPNTLKIKRPGRNFDDLTDQNPSQKIIIELTEKYFTDEDYMNKLMEFWSLEEKGKMKANKRASICKTIARNNGPTALKLLVKYAHEYGVDKDQWKQRCSADIICGIIYGLKLWDERITESFWNELKPIFADCLNSVTQETIDFWGNAICYPTHNRDPNKMRFFIEFLRERFIRSLDTAQTTSVDAYKEMSFFDQAISNVQWRGRELFTDTVALVKKHFFETPNPYMNVREQLGRLLAECFTWDTDSHIKLGCEVCPKYEPFIEYLLGNLKNLEGEAAKYQANVKDCEINDEIRKLLLKFKTVLEWLMCVCWESESSVPPCMYTFIPLLCQFESYDPDPEIAQLSAFALSGLARTLVNPKHLDTLLGILNKASELPSWKARLCVLEFLKVFALNNTSVFASSDHWSDEVVKLVLKLLSDRKLEVRESASKILCGFLHCLLIQNPMGLLAKFNKSTANFAKKRRQRKAIPPEEIDSAHSAILGLCAFVDTHPYHVPKYLPDVLVTLTTHLNDPQPIPATIRKCLSNFRRTHHDNWAVHKTMFSEDQLCILTDIFVSPCYYA</sequence>
<dbReference type="Pfam" id="PF16507">
    <property type="entry name" value="HEAT_PSME4_mid"/>
    <property type="match status" value="1"/>
</dbReference>
<keyword evidence="7" id="KW-0234">DNA repair</keyword>
<feature type="signal peptide" evidence="10">
    <location>
        <begin position="1"/>
        <end position="19"/>
    </location>
</feature>
<name>A0ABP1QHI0_9HEXA</name>
<keyword evidence="8" id="KW-0539">Nucleus</keyword>
<organism evidence="14 15">
    <name type="scientific">Orchesella dallaii</name>
    <dbReference type="NCBI Taxonomy" id="48710"/>
    <lineage>
        <taxon>Eukaryota</taxon>
        <taxon>Metazoa</taxon>
        <taxon>Ecdysozoa</taxon>
        <taxon>Arthropoda</taxon>
        <taxon>Hexapoda</taxon>
        <taxon>Collembola</taxon>
        <taxon>Entomobryomorpha</taxon>
        <taxon>Entomobryoidea</taxon>
        <taxon>Orchesellidae</taxon>
        <taxon>Orchesellinae</taxon>
        <taxon>Orchesella</taxon>
    </lineage>
</organism>
<evidence type="ECO:0000313" key="15">
    <source>
        <dbReference type="Proteomes" id="UP001642540"/>
    </source>
</evidence>
<dbReference type="InterPro" id="IPR035309">
    <property type="entry name" value="PSME4"/>
</dbReference>
<dbReference type="Pfam" id="PF11919">
    <property type="entry name" value="PSME4_C"/>
    <property type="match status" value="1"/>
</dbReference>
<feature type="domain" description="Proteasome activator complex subunit 4-like HEAT repeat-like" evidence="13">
    <location>
        <begin position="1244"/>
        <end position="1514"/>
    </location>
</feature>
<keyword evidence="15" id="KW-1185">Reference proteome</keyword>
<dbReference type="SUPFAM" id="SSF48371">
    <property type="entry name" value="ARM repeat"/>
    <property type="match status" value="2"/>
</dbReference>
<dbReference type="InterPro" id="IPR011989">
    <property type="entry name" value="ARM-like"/>
</dbReference>
<feature type="domain" description="Proteasome activator complex subunit 4 C-terminal" evidence="11">
    <location>
        <begin position="1816"/>
        <end position="1900"/>
    </location>
</feature>
<evidence type="ECO:0000259" key="11">
    <source>
        <dbReference type="Pfam" id="PF11919"/>
    </source>
</evidence>
<evidence type="ECO:0000256" key="6">
    <source>
        <dbReference type="ARBA" id="ARBA00022763"/>
    </source>
</evidence>
<dbReference type="InterPro" id="IPR016024">
    <property type="entry name" value="ARM-type_fold"/>
</dbReference>
<evidence type="ECO:0000256" key="8">
    <source>
        <dbReference type="ARBA" id="ARBA00023242"/>
    </source>
</evidence>
<feature type="domain" description="Proteasome activator Blm10 middle HEAT repeats region" evidence="12">
    <location>
        <begin position="599"/>
        <end position="902"/>
    </location>
</feature>
<comment type="similarity">
    <text evidence="3">Belongs to the BLM10 family.</text>
</comment>
<dbReference type="EMBL" id="CAXLJM020000034">
    <property type="protein sequence ID" value="CAL8103134.1"/>
    <property type="molecule type" value="Genomic_DNA"/>
</dbReference>
<comment type="subcellular location">
    <subcellularLocation>
        <location evidence="2">Cytoplasm</location>
    </subcellularLocation>
    <subcellularLocation>
        <location evidence="1">Nucleus speckle</location>
    </subcellularLocation>
</comment>
<dbReference type="InterPro" id="IPR021843">
    <property type="entry name" value="PSME4_C"/>
</dbReference>
<evidence type="ECO:0000256" key="9">
    <source>
        <dbReference type="SAM" id="Coils"/>
    </source>
</evidence>
<accession>A0ABP1QHI0</accession>
<evidence type="ECO:0000313" key="14">
    <source>
        <dbReference type="EMBL" id="CAL8103134.1"/>
    </source>
</evidence>
<protein>
    <recommendedName>
        <fullName evidence="16">Proteasome activator complex subunit 4</fullName>
    </recommendedName>
</protein>
<keyword evidence="10" id="KW-0732">Signal</keyword>
<dbReference type="PANTHER" id="PTHR32170">
    <property type="entry name" value="PROTEASOME ACTIVATOR COMPLEX SUBUNIT 4"/>
    <property type="match status" value="1"/>
</dbReference>
<evidence type="ECO:0000256" key="1">
    <source>
        <dbReference type="ARBA" id="ARBA00004324"/>
    </source>
</evidence>
<evidence type="ECO:0008006" key="16">
    <source>
        <dbReference type="Google" id="ProtNLM"/>
    </source>
</evidence>